<feature type="transmembrane region" description="Helical" evidence="2">
    <location>
        <begin position="72"/>
        <end position="90"/>
    </location>
</feature>
<protein>
    <submittedName>
        <fullName evidence="3">Uncharacterized protein</fullName>
    </submittedName>
</protein>
<proteinExistence type="predicted"/>
<keyword evidence="2" id="KW-0812">Transmembrane</keyword>
<name>A0A1I5C2K6_9ACTN</name>
<dbReference type="STRING" id="1993.SAMN04489713_103121"/>
<feature type="transmembrane region" description="Helical" evidence="2">
    <location>
        <begin position="48"/>
        <end position="65"/>
    </location>
</feature>
<dbReference type="OrthoDB" id="3544501at2"/>
<evidence type="ECO:0000313" key="4">
    <source>
        <dbReference type="Proteomes" id="UP000183413"/>
    </source>
</evidence>
<reference evidence="3 4" key="1">
    <citation type="submission" date="2016-10" db="EMBL/GenBank/DDBJ databases">
        <authorList>
            <person name="de Groot N.N."/>
        </authorList>
    </citation>
    <scope>NUCLEOTIDE SEQUENCE [LARGE SCALE GENOMIC DNA]</scope>
    <source>
        <strain evidence="3 4">DSM 43067</strain>
    </source>
</reference>
<accession>A0A1I5C2K6</accession>
<dbReference type="eggNOG" id="ENOG502ZFUI">
    <property type="taxonomic scope" value="Bacteria"/>
</dbReference>
<dbReference type="Proteomes" id="UP000183413">
    <property type="component" value="Unassembled WGS sequence"/>
</dbReference>
<feature type="compositionally biased region" description="Pro residues" evidence="1">
    <location>
        <begin position="149"/>
        <end position="180"/>
    </location>
</feature>
<organism evidence="3 4">
    <name type="scientific">Actinomadura madurae</name>
    <dbReference type="NCBI Taxonomy" id="1993"/>
    <lineage>
        <taxon>Bacteria</taxon>
        <taxon>Bacillati</taxon>
        <taxon>Actinomycetota</taxon>
        <taxon>Actinomycetes</taxon>
        <taxon>Streptosporangiales</taxon>
        <taxon>Thermomonosporaceae</taxon>
        <taxon>Actinomadura</taxon>
    </lineage>
</organism>
<dbReference type="AlphaFoldDB" id="A0A1I5C2K6"/>
<keyword evidence="2" id="KW-0472">Membrane</keyword>
<dbReference type="RefSeq" id="WP_075020691.1">
    <property type="nucleotide sequence ID" value="NZ_FOVH01000003.1"/>
</dbReference>
<feature type="compositionally biased region" description="Pro residues" evidence="1">
    <location>
        <begin position="203"/>
        <end position="215"/>
    </location>
</feature>
<evidence type="ECO:0000313" key="3">
    <source>
        <dbReference type="EMBL" id="SFN81229.1"/>
    </source>
</evidence>
<keyword evidence="4" id="KW-1185">Reference proteome</keyword>
<evidence type="ECO:0000256" key="1">
    <source>
        <dbReference type="SAM" id="MobiDB-lite"/>
    </source>
</evidence>
<dbReference type="EMBL" id="FOVH01000003">
    <property type="protein sequence ID" value="SFN81229.1"/>
    <property type="molecule type" value="Genomic_DNA"/>
</dbReference>
<evidence type="ECO:0000256" key="2">
    <source>
        <dbReference type="SAM" id="Phobius"/>
    </source>
</evidence>
<gene>
    <name evidence="3" type="ORF">SAMN04489713_103121</name>
</gene>
<feature type="region of interest" description="Disordered" evidence="1">
    <location>
        <begin position="144"/>
        <end position="248"/>
    </location>
</feature>
<keyword evidence="2" id="KW-1133">Transmembrane helix</keyword>
<feature type="compositionally biased region" description="Low complexity" evidence="1">
    <location>
        <begin position="181"/>
        <end position="202"/>
    </location>
</feature>
<dbReference type="InParanoid" id="A0A1I5C2K6"/>
<sequence length="248" mass="25472">MSSGARHGLGVVIGLVVTPVIAVCLMYSTTKFSEYFRYFYTRGGGDRWLGAAVVLVAAVLVGVVVGSRISPLASLIPGFVYTAVGVLWVASPRWAIGHSGRDLLPRELYLGYTFIAPYGIFLLLGVALLAASVAPSRWKARTGAAPRFAGPPPAPMGPPPLPGSPAPLGAPQPPPAPGQSPPWQGAPQYGQPPAQPASAAPPAQSPSPPSPPPAPASGDKPKPSSSGSGPDDEEPGDWTRMYGGNRPT</sequence>
<feature type="transmembrane region" description="Helical" evidence="2">
    <location>
        <begin position="110"/>
        <end position="131"/>
    </location>
</feature>
<feature type="transmembrane region" description="Helical" evidence="2">
    <location>
        <begin position="7"/>
        <end position="28"/>
    </location>
</feature>